<dbReference type="GO" id="GO:0008233">
    <property type="term" value="F:peptidase activity"/>
    <property type="evidence" value="ECO:0007669"/>
    <property type="project" value="UniProtKB-KW"/>
</dbReference>
<keyword evidence="6" id="KW-0732">Signal</keyword>
<dbReference type="InterPro" id="IPR029045">
    <property type="entry name" value="ClpP/crotonase-like_dom_sf"/>
</dbReference>
<accession>A0ABU0AZV2</accession>
<evidence type="ECO:0000256" key="2">
    <source>
        <dbReference type="ARBA" id="ARBA00022692"/>
    </source>
</evidence>
<feature type="transmembrane region" description="Helical" evidence="5">
    <location>
        <begin position="213"/>
        <end position="233"/>
    </location>
</feature>
<reference evidence="10 11" key="1">
    <citation type="submission" date="2023-07" db="EMBL/GenBank/DDBJ databases">
        <title>Genomic Encyclopedia of Type Strains, Phase IV (KMG-IV): sequencing the most valuable type-strain genomes for metagenomic binning, comparative biology and taxonomic classification.</title>
        <authorList>
            <person name="Goeker M."/>
        </authorList>
    </citation>
    <scope>NUCLEOTIDE SEQUENCE [LARGE SCALE GENOMIC DNA]</scope>
    <source>
        <strain evidence="10 11">DSM 22616</strain>
    </source>
</reference>
<evidence type="ECO:0000259" key="7">
    <source>
        <dbReference type="Pfam" id="PF01957"/>
    </source>
</evidence>
<keyword evidence="2 5" id="KW-0812">Transmembrane</keyword>
<keyword evidence="11" id="KW-1185">Reference proteome</keyword>
<dbReference type="InterPro" id="IPR056739">
    <property type="entry name" value="NfeD_membrane"/>
</dbReference>
<evidence type="ECO:0000313" key="11">
    <source>
        <dbReference type="Proteomes" id="UP001236559"/>
    </source>
</evidence>
<evidence type="ECO:0000256" key="4">
    <source>
        <dbReference type="ARBA" id="ARBA00023136"/>
    </source>
</evidence>
<dbReference type="CDD" id="cd07021">
    <property type="entry name" value="Clp_protease_NfeD_like"/>
    <property type="match status" value="1"/>
</dbReference>
<dbReference type="PANTHER" id="PTHR33507:SF3">
    <property type="entry name" value="INNER MEMBRANE PROTEIN YBBJ"/>
    <property type="match status" value="1"/>
</dbReference>
<evidence type="ECO:0000256" key="5">
    <source>
        <dbReference type="SAM" id="Phobius"/>
    </source>
</evidence>
<feature type="signal peptide" evidence="6">
    <location>
        <begin position="1"/>
        <end position="19"/>
    </location>
</feature>
<evidence type="ECO:0000256" key="6">
    <source>
        <dbReference type="SAM" id="SignalP"/>
    </source>
</evidence>
<name>A0ABU0AZV2_9FIRM</name>
<comment type="caution">
    <text evidence="10">The sequence shown here is derived from an EMBL/GenBank/DDBJ whole genome shotgun (WGS) entry which is preliminary data.</text>
</comment>
<gene>
    <name evidence="10" type="ORF">J2S72_001522</name>
</gene>
<feature type="domain" description="NfeD integral membrane" evidence="8">
    <location>
        <begin position="218"/>
        <end position="333"/>
    </location>
</feature>
<dbReference type="InterPro" id="IPR052165">
    <property type="entry name" value="Membrane_assoc_protease"/>
</dbReference>
<dbReference type="RefSeq" id="WP_307495275.1">
    <property type="nucleotide sequence ID" value="NZ_JAUSTN010000007.1"/>
</dbReference>
<dbReference type="Pfam" id="PF24961">
    <property type="entry name" value="NfeD_membrane"/>
    <property type="match status" value="1"/>
</dbReference>
<keyword evidence="4 5" id="KW-0472">Membrane</keyword>
<keyword evidence="10" id="KW-0378">Hydrolase</keyword>
<dbReference type="InterPro" id="IPR002810">
    <property type="entry name" value="NfeD-like_C"/>
</dbReference>
<dbReference type="InterPro" id="IPR056738">
    <property type="entry name" value="NfeD1b_N"/>
</dbReference>
<dbReference type="Pfam" id="PF01957">
    <property type="entry name" value="NfeD"/>
    <property type="match status" value="1"/>
</dbReference>
<protein>
    <submittedName>
        <fullName evidence="10">Membrane-bound serine protease (ClpP class)</fullName>
    </submittedName>
</protein>
<dbReference type="GO" id="GO:0006508">
    <property type="term" value="P:proteolysis"/>
    <property type="evidence" value="ECO:0007669"/>
    <property type="project" value="UniProtKB-KW"/>
</dbReference>
<sequence>MKRLSTIIILLLLMTNAFAKGNFAFIVPIKGEINGATETFVKESIEKAEMNKTSIVFEIDTYGGYVKSAEKIKNYILNAKIPTIAFVNNKAESAGVLISIACEKLYMAENSTIGSAETIPATEKNISFWRTLLKDTAEKRGKNAKVVEAMADKDLVIDGLTKEGKLVNLTAKESLDFGVSDGTCKDLNEVFQKEGITSSEDLKMPILAKAVNLISNPYISTLILTIAVAAFVIEIFSPGFGLAGGISVLAFAFYFLGNILAGNSYQYAIFIFLIGVALIIVESIIPGFGLPGIFGIISIVIGLVLTMRSLDIALMGVASSMIVGGVISYVFIKQGIKSPFIQKITLRNSTSADFGYSSHDKPNVEIGSLGKSLTPLKPTGYIIIGDKKYEAISEIGYISKDEEVEVTEIKGTNIFVRRYICQA</sequence>
<organism evidence="10 11">
    <name type="scientific">Peptoniphilus koenoeneniae</name>
    <dbReference type="NCBI Taxonomy" id="507751"/>
    <lineage>
        <taxon>Bacteria</taxon>
        <taxon>Bacillati</taxon>
        <taxon>Bacillota</taxon>
        <taxon>Tissierellia</taxon>
        <taxon>Tissierellales</taxon>
        <taxon>Peptoniphilaceae</taxon>
        <taxon>Peptoniphilus</taxon>
    </lineage>
</organism>
<dbReference type="SUPFAM" id="SSF52096">
    <property type="entry name" value="ClpP/crotonase"/>
    <property type="match status" value="1"/>
</dbReference>
<feature type="chain" id="PRO_5045055631" evidence="6">
    <location>
        <begin position="20"/>
        <end position="423"/>
    </location>
</feature>
<feature type="domain" description="NfeD1b N-terminal" evidence="9">
    <location>
        <begin position="25"/>
        <end position="199"/>
    </location>
</feature>
<dbReference type="InterPro" id="IPR012340">
    <property type="entry name" value="NA-bd_OB-fold"/>
</dbReference>
<keyword evidence="10" id="KW-0645">Protease</keyword>
<dbReference type="Gene3D" id="2.40.50.140">
    <property type="entry name" value="Nucleic acid-binding proteins"/>
    <property type="match status" value="1"/>
</dbReference>
<evidence type="ECO:0000256" key="1">
    <source>
        <dbReference type="ARBA" id="ARBA00004141"/>
    </source>
</evidence>
<feature type="transmembrane region" description="Helical" evidence="5">
    <location>
        <begin position="265"/>
        <end position="281"/>
    </location>
</feature>
<dbReference type="Proteomes" id="UP001236559">
    <property type="component" value="Unassembled WGS sequence"/>
</dbReference>
<feature type="domain" description="NfeD-like C-terminal" evidence="7">
    <location>
        <begin position="366"/>
        <end position="418"/>
    </location>
</feature>
<comment type="subcellular location">
    <subcellularLocation>
        <location evidence="1">Membrane</location>
        <topology evidence="1">Multi-pass membrane protein</topology>
    </subcellularLocation>
</comment>
<evidence type="ECO:0000259" key="9">
    <source>
        <dbReference type="Pfam" id="PF25145"/>
    </source>
</evidence>
<dbReference type="Gene3D" id="3.90.226.10">
    <property type="entry name" value="2-enoyl-CoA Hydratase, Chain A, domain 1"/>
    <property type="match status" value="1"/>
</dbReference>
<dbReference type="Pfam" id="PF25145">
    <property type="entry name" value="NfeD1b_N"/>
    <property type="match status" value="1"/>
</dbReference>
<evidence type="ECO:0000313" key="10">
    <source>
        <dbReference type="EMBL" id="MDQ0275495.1"/>
    </source>
</evidence>
<proteinExistence type="predicted"/>
<keyword evidence="3 5" id="KW-1133">Transmembrane helix</keyword>
<dbReference type="PANTHER" id="PTHR33507">
    <property type="entry name" value="INNER MEMBRANE PROTEIN YBBJ"/>
    <property type="match status" value="1"/>
</dbReference>
<feature type="transmembrane region" description="Helical" evidence="5">
    <location>
        <begin position="312"/>
        <end position="332"/>
    </location>
</feature>
<evidence type="ECO:0000256" key="3">
    <source>
        <dbReference type="ARBA" id="ARBA00022989"/>
    </source>
</evidence>
<evidence type="ECO:0000259" key="8">
    <source>
        <dbReference type="Pfam" id="PF24961"/>
    </source>
</evidence>
<dbReference type="EMBL" id="JAUSTN010000007">
    <property type="protein sequence ID" value="MDQ0275495.1"/>
    <property type="molecule type" value="Genomic_DNA"/>
</dbReference>
<feature type="transmembrane region" description="Helical" evidence="5">
    <location>
        <begin position="240"/>
        <end position="259"/>
    </location>
</feature>